<dbReference type="GO" id="GO:0006635">
    <property type="term" value="P:fatty acid beta-oxidation"/>
    <property type="evidence" value="ECO:0007669"/>
    <property type="project" value="TreeGrafter"/>
</dbReference>
<dbReference type="RefSeq" id="WP_068742463.1">
    <property type="nucleotide sequence ID" value="NZ_CBDRGN010000002.1"/>
</dbReference>
<sequence>MVNLTRDGAVLICDLGDGENRLDGTLVTALHAVLDDVDAVSGPAALVTTGSGRFYSNGLEPGAFAEDGYLDAVQGLLGRLLGSGTPTVAALQGHTYAGGLLLALAHDQRVMRADRGYLCLPEARLGFPFLPGMSALVGARVAPAVAHAAMVTAQRYDAEAALHAGLVDEIVEQDGVLASAIVRAAALAPMRGENLAVIKRTRYEHVLHRLAEPAMPPTSAAR</sequence>
<protein>
    <submittedName>
        <fullName evidence="2">Enoyl-CoA hydratase/carnithine racemase</fullName>
    </submittedName>
</protein>
<evidence type="ECO:0000313" key="2">
    <source>
        <dbReference type="EMBL" id="SED64080.1"/>
    </source>
</evidence>
<dbReference type="InterPro" id="IPR001753">
    <property type="entry name" value="Enoyl-CoA_hydra/iso"/>
</dbReference>
<dbReference type="SUPFAM" id="SSF52096">
    <property type="entry name" value="ClpP/crotonase"/>
    <property type="match status" value="1"/>
</dbReference>
<dbReference type="GO" id="GO:0004165">
    <property type="term" value="F:delta(3)-delta(2)-enoyl-CoA isomerase activity"/>
    <property type="evidence" value="ECO:0007669"/>
    <property type="project" value="TreeGrafter"/>
</dbReference>
<dbReference type="EMBL" id="FNSA01000003">
    <property type="protein sequence ID" value="SED64080.1"/>
    <property type="molecule type" value="Genomic_DNA"/>
</dbReference>
<dbReference type="Pfam" id="PF00378">
    <property type="entry name" value="ECH_1"/>
    <property type="match status" value="1"/>
</dbReference>
<dbReference type="STRING" id="57704.SAMN04489793_0005"/>
<reference evidence="2" key="2">
    <citation type="submission" date="2016-10" db="EMBL/GenBank/DDBJ databases">
        <authorList>
            <person name="de Groot N.N."/>
        </authorList>
    </citation>
    <scope>NUCLEOTIDE SEQUENCE [LARGE SCALE GENOMIC DNA]</scope>
    <source>
        <strain evidence="2">DSM 44234</strain>
    </source>
</reference>
<dbReference type="Proteomes" id="UP000182241">
    <property type="component" value="Unassembled WGS sequence"/>
</dbReference>
<reference evidence="3" key="1">
    <citation type="submission" date="2016-10" db="EMBL/GenBank/DDBJ databases">
        <authorList>
            <person name="Varghese N."/>
            <person name="Submissions S."/>
        </authorList>
    </citation>
    <scope>NUCLEOTIDE SEQUENCE [LARGE SCALE GENOMIC DNA]</scope>
    <source>
        <strain evidence="3">DSM 44234</strain>
    </source>
</reference>
<dbReference type="PANTHER" id="PTHR11941">
    <property type="entry name" value="ENOYL-COA HYDRATASE-RELATED"/>
    <property type="match status" value="1"/>
</dbReference>
<dbReference type="OrthoDB" id="3567227at2"/>
<evidence type="ECO:0000313" key="1">
    <source>
        <dbReference type="EMBL" id="SEB29304.1"/>
    </source>
</evidence>
<name>A0A1H5CCM9_TSUTY</name>
<dbReference type="PANTHER" id="PTHR11941:SF75">
    <property type="entry name" value="ENOYL-COA HYDRATASE_ISOMERASE FAMILY PROTEIN"/>
    <property type="match status" value="1"/>
</dbReference>
<dbReference type="CDD" id="cd06558">
    <property type="entry name" value="crotonase-like"/>
    <property type="match status" value="1"/>
</dbReference>
<gene>
    <name evidence="1" type="ORF">SAMN04489793_0005</name>
    <name evidence="2" type="ORF">SAMN04489793_5377</name>
</gene>
<evidence type="ECO:0000313" key="3">
    <source>
        <dbReference type="Proteomes" id="UP000182241"/>
    </source>
</evidence>
<proteinExistence type="predicted"/>
<dbReference type="EMBL" id="FNSA01000001">
    <property type="protein sequence ID" value="SEB29304.1"/>
    <property type="molecule type" value="Genomic_DNA"/>
</dbReference>
<organism evidence="2 3">
    <name type="scientific">Tsukamurella tyrosinosolvens</name>
    <dbReference type="NCBI Taxonomy" id="57704"/>
    <lineage>
        <taxon>Bacteria</taxon>
        <taxon>Bacillati</taxon>
        <taxon>Actinomycetota</taxon>
        <taxon>Actinomycetes</taxon>
        <taxon>Mycobacteriales</taxon>
        <taxon>Tsukamurellaceae</taxon>
        <taxon>Tsukamurella</taxon>
    </lineage>
</organism>
<dbReference type="AlphaFoldDB" id="A0A1H5CCM9"/>
<keyword evidence="3" id="KW-1185">Reference proteome</keyword>
<accession>A0A1H5CCM9</accession>
<dbReference type="InterPro" id="IPR029045">
    <property type="entry name" value="ClpP/crotonase-like_dom_sf"/>
</dbReference>
<dbReference type="Gene3D" id="3.90.226.10">
    <property type="entry name" value="2-enoyl-CoA Hydratase, Chain A, domain 1"/>
    <property type="match status" value="1"/>
</dbReference>